<dbReference type="EMBL" id="JACRSQ010000004">
    <property type="protein sequence ID" value="MBC8542768.1"/>
    <property type="molecule type" value="Genomic_DNA"/>
</dbReference>
<reference evidence="1" key="1">
    <citation type="submission" date="2020-08" db="EMBL/GenBank/DDBJ databases">
        <title>Genome public.</title>
        <authorList>
            <person name="Liu C."/>
            <person name="Sun Q."/>
        </authorList>
    </citation>
    <scope>NUCLEOTIDE SEQUENCE</scope>
    <source>
        <strain evidence="1">NSJ-32</strain>
    </source>
</reference>
<dbReference type="InterPro" id="IPR011050">
    <property type="entry name" value="Pectin_lyase_fold/virulence"/>
</dbReference>
<keyword evidence="2" id="KW-1185">Reference proteome</keyword>
<proteinExistence type="predicted"/>
<comment type="caution">
    <text evidence="1">The sequence shown here is derived from an EMBL/GenBank/DDBJ whole genome shotgun (WGS) entry which is preliminary data.</text>
</comment>
<dbReference type="Gene3D" id="2.160.20.10">
    <property type="entry name" value="Single-stranded right-handed beta-helix, Pectin lyase-like"/>
    <property type="match status" value="1"/>
</dbReference>
<accession>A0A926DPG1</accession>
<organism evidence="1 2">
    <name type="scientific">Bianquea renquensis</name>
    <dbReference type="NCBI Taxonomy" id="2763661"/>
    <lineage>
        <taxon>Bacteria</taxon>
        <taxon>Bacillati</taxon>
        <taxon>Bacillota</taxon>
        <taxon>Clostridia</taxon>
        <taxon>Eubacteriales</taxon>
        <taxon>Bianqueaceae</taxon>
        <taxon>Bianquea</taxon>
    </lineage>
</organism>
<dbReference type="SUPFAM" id="SSF51126">
    <property type="entry name" value="Pectin lyase-like"/>
    <property type="match status" value="1"/>
</dbReference>
<name>A0A926DPG1_9FIRM</name>
<dbReference type="AlphaFoldDB" id="A0A926DPG1"/>
<evidence type="ECO:0000313" key="2">
    <source>
        <dbReference type="Proteomes" id="UP000657006"/>
    </source>
</evidence>
<dbReference type="Proteomes" id="UP000657006">
    <property type="component" value="Unassembled WGS sequence"/>
</dbReference>
<protein>
    <submittedName>
        <fullName evidence="1">Uncharacterized protein</fullName>
    </submittedName>
</protein>
<gene>
    <name evidence="1" type="ORF">H8730_04300</name>
</gene>
<sequence>MEYVSPNETISSTDDKSISLAIKKAKETGLDKVVIPRHNQRTGSEKWIIEDTILLPDDIEILLDNAHLVLADGTYINMFANENLGTDLGRSAEGEQHNITIRGQGHAVLDGGNYNGLSESTSLKKGRPHISRNTTLFFCNVSNLRVENLKILHQRWWGITNVFVRNSTFRNIVFQADLSRIDENGVHFPDQLPREYGEVYVKNADGIDLRVGCNNIVIENISGFTEDDTIALTALGEFEMEQGYWVEGKDADIHDVKIRNVSSDPYVCSIIRLLNENGHQLYNVEIQGVTDLRQNEAYQSQNAVRIGDCAYGHRPSGMGEMRNITVRNVVSRAKYAVALCKTLQDSVIENVTVLEGGQYGFGVYGLDRAPARMKNCSICNIVCAGEKGTPLSIEGLEGEFEIN</sequence>
<dbReference type="InterPro" id="IPR012334">
    <property type="entry name" value="Pectin_lyas_fold"/>
</dbReference>
<dbReference type="RefSeq" id="WP_249289444.1">
    <property type="nucleotide sequence ID" value="NZ_JACRSQ010000004.1"/>
</dbReference>
<evidence type="ECO:0000313" key="1">
    <source>
        <dbReference type="EMBL" id="MBC8542768.1"/>
    </source>
</evidence>